<dbReference type="STRING" id="1805483.A0A177ELL8"/>
<dbReference type="InterPro" id="IPR016024">
    <property type="entry name" value="ARM-type_fold"/>
</dbReference>
<reference evidence="1 2" key="1">
    <citation type="submission" date="2016-02" db="EMBL/GenBank/DDBJ databases">
        <title>Discovery of a natural microsporidian pathogen with a broad tissue tropism in Caenorhabditis elegans.</title>
        <authorList>
            <person name="Luallen R.J."/>
            <person name="Reinke A.W."/>
            <person name="Tong L."/>
            <person name="Botts M.R."/>
            <person name="Felix M.-A."/>
            <person name="Troemel E.R."/>
        </authorList>
    </citation>
    <scope>NUCLEOTIDE SEQUENCE [LARGE SCALE GENOMIC DNA]</scope>
    <source>
        <strain evidence="1 2">JUm2807</strain>
    </source>
</reference>
<dbReference type="RefSeq" id="XP_067545603.1">
    <property type="nucleotide sequence ID" value="XM_067687895.1"/>
</dbReference>
<dbReference type="Gene3D" id="1.25.10.10">
    <property type="entry name" value="Leucine-rich Repeat Variant"/>
    <property type="match status" value="1"/>
</dbReference>
<dbReference type="Proteomes" id="UP000185944">
    <property type="component" value="Unassembled WGS sequence"/>
</dbReference>
<dbReference type="SUPFAM" id="SSF48371">
    <property type="entry name" value="ARM repeat"/>
    <property type="match status" value="1"/>
</dbReference>
<organism evidence="1 2">
    <name type="scientific">Nematocida displodere</name>
    <dbReference type="NCBI Taxonomy" id="1805483"/>
    <lineage>
        <taxon>Eukaryota</taxon>
        <taxon>Fungi</taxon>
        <taxon>Fungi incertae sedis</taxon>
        <taxon>Microsporidia</taxon>
        <taxon>Nematocida</taxon>
    </lineage>
</organism>
<gene>
    <name evidence="1" type="ORF">NEDG_00477</name>
</gene>
<dbReference type="OrthoDB" id="3268246at2759"/>
<name>A0A177ELL8_9MICR</name>
<evidence type="ECO:0000313" key="2">
    <source>
        <dbReference type="Proteomes" id="UP000185944"/>
    </source>
</evidence>
<dbReference type="InterPro" id="IPR011989">
    <property type="entry name" value="ARM-like"/>
</dbReference>
<dbReference type="GeneID" id="93646827"/>
<accession>A0A177ELL8</accession>
<protein>
    <submittedName>
        <fullName evidence="1">Uncharacterized protein</fullName>
    </submittedName>
</protein>
<dbReference type="VEuPathDB" id="MicrosporidiaDB:NEDG_00477"/>
<comment type="caution">
    <text evidence="1">The sequence shown here is derived from an EMBL/GenBank/DDBJ whole genome shotgun (WGS) entry which is preliminary data.</text>
</comment>
<proteinExistence type="predicted"/>
<dbReference type="EMBL" id="LTDL01000014">
    <property type="protein sequence ID" value="OAG32002.1"/>
    <property type="molecule type" value="Genomic_DNA"/>
</dbReference>
<dbReference type="AlphaFoldDB" id="A0A177ELL8"/>
<sequence>MHLQEIKELVSLSLDPAKRKEAEAKSQRLEGSSEEVFGLLEFIADSAEPAQSMGAIFLKISVSKSLNHLDGLVLKEACRLILNPSLVSVERTHLLLCDTLALMNRKLDSSDVELLVEMLSPVDREETVRILHMIGAYALKYRTLTRSNELYLDIIAVIGLVGPKLLALAETIAATGTQPRCRSLYTALFEVFLSLITQDLPDFVEENILPFVSCLMNGCDLTRDNDAILMFSVLDVLCRRFVDAFEDASIFLTHSFKVFEVLDTLSERVQTLFLKYFTGLLENGAFAHFRVSNAQDVIEALLPRVSHFEDVDEPLEFTRVVFSPDMNLQRCIAAEAITELVLSNPQTHSYILEKASDPRAYPSVLYLTSFTLRASPQTHASKIACSLVEGVVQSLLQQREGPANEEAALALFCQLSLMAMVVSTGRYGLDRETGARLFVKVLGMLEPSEEYEYIRYAGSNLIALLARNFTDQTVVVERRICEYLLKATVCSPPNEFLAPALFEALRAGSSGDVGLFVRECSNKLIGSIDTAGDFREARGLWDIVSLGALSKDPQCVRLAFETAKEALSRDASEWFVFGLQVVSLCALLSEDAEALESLNYFISNQEVWEVSDLSESLAFCVVVLCYKGWGGMASRAAALFEFLVSRNDRGAYVLARYLPRAESLLVLRQVASFSPCEYLLALRMHAFIEDSVLKKSVGALLAQPSIQEQDTALFLGALRAVSGREALLGEKPQMEAIIHRLLARGDSLKGAGVHSLSIIDRVFAKHAGH</sequence>
<keyword evidence="2" id="KW-1185">Reference proteome</keyword>
<evidence type="ECO:0000313" key="1">
    <source>
        <dbReference type="EMBL" id="OAG32002.1"/>
    </source>
</evidence>